<dbReference type="RefSeq" id="WP_062254242.1">
    <property type="nucleotide sequence ID" value="NZ_CP014229.1"/>
</dbReference>
<dbReference type="Gene3D" id="3.40.50.2000">
    <property type="entry name" value="Glycogen Phosphorylase B"/>
    <property type="match status" value="2"/>
</dbReference>
<dbReference type="SUPFAM" id="SSF53756">
    <property type="entry name" value="UDP-Glycosyltransferase/glycogen phosphorylase"/>
    <property type="match status" value="1"/>
</dbReference>
<dbReference type="Pfam" id="PF13692">
    <property type="entry name" value="Glyco_trans_1_4"/>
    <property type="match status" value="1"/>
</dbReference>
<accession>A0A109W4Z4</accession>
<dbReference type="STRING" id="44742.AXF13_14240"/>
<dbReference type="KEGG" id="dfi:AXF13_14240"/>
<dbReference type="GO" id="GO:0016757">
    <property type="term" value="F:glycosyltransferase activity"/>
    <property type="evidence" value="ECO:0007669"/>
    <property type="project" value="UniProtKB-ARBA"/>
</dbReference>
<name>A0A109W4Z4_9BACT</name>
<evidence type="ECO:0000259" key="1">
    <source>
        <dbReference type="Pfam" id="PF13579"/>
    </source>
</evidence>
<reference evidence="3" key="1">
    <citation type="submission" date="2016-02" db="EMBL/GenBank/DDBJ databases">
        <authorList>
            <person name="Holder M.E."/>
            <person name="Ajami N.J."/>
            <person name="Petrosino J.F."/>
        </authorList>
    </citation>
    <scope>NUCLEOTIDE SEQUENCE [LARGE SCALE GENOMIC DNA]</scope>
    <source>
        <strain evidence="3">CCUG 45958</strain>
    </source>
</reference>
<evidence type="ECO:0000313" key="3">
    <source>
        <dbReference type="Proteomes" id="UP000069241"/>
    </source>
</evidence>
<protein>
    <submittedName>
        <fullName evidence="2">Glycosyl transferase</fullName>
    </submittedName>
</protein>
<proteinExistence type="predicted"/>
<dbReference type="AlphaFoldDB" id="A0A109W4Z4"/>
<keyword evidence="2" id="KW-0808">Transferase</keyword>
<dbReference type="EMBL" id="CP014229">
    <property type="protein sequence ID" value="AMD91190.1"/>
    <property type="molecule type" value="Genomic_DNA"/>
</dbReference>
<dbReference type="Proteomes" id="UP000069241">
    <property type="component" value="Chromosome"/>
</dbReference>
<feature type="domain" description="Glycosyltransferase subfamily 4-like N-terminal" evidence="1">
    <location>
        <begin position="20"/>
        <end position="171"/>
    </location>
</feature>
<evidence type="ECO:0000313" key="2">
    <source>
        <dbReference type="EMBL" id="AMD91190.1"/>
    </source>
</evidence>
<gene>
    <name evidence="2" type="ORF">AXF13_14240</name>
</gene>
<dbReference type="PANTHER" id="PTHR12526">
    <property type="entry name" value="GLYCOSYLTRANSFERASE"/>
    <property type="match status" value="1"/>
</dbReference>
<dbReference type="InterPro" id="IPR028098">
    <property type="entry name" value="Glyco_trans_4-like_N"/>
</dbReference>
<organism evidence="2 3">
    <name type="scientific">Desulfovibrio fairfieldensis</name>
    <dbReference type="NCBI Taxonomy" id="44742"/>
    <lineage>
        <taxon>Bacteria</taxon>
        <taxon>Pseudomonadati</taxon>
        <taxon>Thermodesulfobacteriota</taxon>
        <taxon>Desulfovibrionia</taxon>
        <taxon>Desulfovibrionales</taxon>
        <taxon>Desulfovibrionaceae</taxon>
        <taxon>Desulfovibrio</taxon>
    </lineage>
</organism>
<dbReference type="Pfam" id="PF13579">
    <property type="entry name" value="Glyco_trans_4_4"/>
    <property type="match status" value="1"/>
</dbReference>
<sequence>MKIIVLGNQARALSNFWSVLIRQMRQGGHEALCCVPPGDPEADAALETLGARVLHYELDRKGLNPLHDARSFARLRRIFDAEKPDLLFASTIKPVIYGGLAARRARVPHVYATITGLGYAFEADSLFKKCVNRLSVFLYRQALKNAEGVFFQNQDDIRIFRESGILGPGARVLTARGTGVDIRRFAQAPLPPLPPDGPVIFLLVGRLLEAKGLPEYAAAARLLRARYPEARFQLLGPPEQGLGSVSLDQVRTWERENGIEYLGETRDVRPYLAAAHVLVLPSWREGTPTSIMEGMSMGRAAVVTDVPGCREVVRDGVNGRMTPVRDPEALAGAMESFILAPGTIARMGEAGRELAVREFDAEKVAARILRDMHVPAGA</sequence>
<dbReference type="PANTHER" id="PTHR12526:SF638">
    <property type="entry name" value="SPORE COAT PROTEIN SA"/>
    <property type="match status" value="1"/>
</dbReference>
<keyword evidence="3" id="KW-1185">Reference proteome</keyword>
<dbReference type="CDD" id="cd03808">
    <property type="entry name" value="GT4_CapM-like"/>
    <property type="match status" value="1"/>
</dbReference>